<dbReference type="InterPro" id="IPR015943">
    <property type="entry name" value="WD40/YVTN_repeat-like_dom_sf"/>
</dbReference>
<evidence type="ECO:0000313" key="5">
    <source>
        <dbReference type="EMBL" id="RRG19000.1"/>
    </source>
</evidence>
<dbReference type="InterPro" id="IPR024361">
    <property type="entry name" value="BACON"/>
</dbReference>
<dbReference type="AlphaFoldDB" id="A0A425XWI3"/>
<proteinExistence type="predicted"/>
<dbReference type="Pfam" id="PF13004">
    <property type="entry name" value="BACON"/>
    <property type="match status" value="2"/>
</dbReference>
<evidence type="ECO:0000259" key="4">
    <source>
        <dbReference type="Pfam" id="PF18962"/>
    </source>
</evidence>
<comment type="caution">
    <text evidence="5">The sequence shown here is derived from an EMBL/GenBank/DDBJ whole genome shotgun (WGS) entry which is preliminary data.</text>
</comment>
<accession>A0A425XWI3</accession>
<dbReference type="SUPFAM" id="SSF63829">
    <property type="entry name" value="Calcium-dependent phosphotriesterase"/>
    <property type="match status" value="2"/>
</dbReference>
<gene>
    <name evidence="5" type="ORF">DWB61_17310</name>
</gene>
<dbReference type="NCBIfam" id="TIGR04183">
    <property type="entry name" value="Por_Secre_tail"/>
    <property type="match status" value="1"/>
</dbReference>
<dbReference type="InterPro" id="IPR013783">
    <property type="entry name" value="Ig-like_fold"/>
</dbReference>
<dbReference type="CDD" id="cd14948">
    <property type="entry name" value="BACON"/>
    <property type="match status" value="2"/>
</dbReference>
<dbReference type="Gene3D" id="2.60.40.10">
    <property type="entry name" value="Immunoglobulins"/>
    <property type="match status" value="2"/>
</dbReference>
<protein>
    <submittedName>
        <fullName evidence="5">T9SS C-terminal target domain-containing protein</fullName>
    </submittedName>
</protein>
<feature type="domain" description="BACON" evidence="3">
    <location>
        <begin position="731"/>
        <end position="786"/>
    </location>
</feature>
<dbReference type="Proteomes" id="UP000285794">
    <property type="component" value="Unassembled WGS sequence"/>
</dbReference>
<dbReference type="SUPFAM" id="SSF69322">
    <property type="entry name" value="Tricorn protease domain 2"/>
    <property type="match status" value="1"/>
</dbReference>
<dbReference type="Pfam" id="PF18962">
    <property type="entry name" value="Por_Secre_tail"/>
    <property type="match status" value="1"/>
</dbReference>
<dbReference type="GO" id="GO:0000155">
    <property type="term" value="F:phosphorelay sensor kinase activity"/>
    <property type="evidence" value="ECO:0007669"/>
    <property type="project" value="TreeGrafter"/>
</dbReference>
<evidence type="ECO:0000256" key="1">
    <source>
        <dbReference type="ARBA" id="ARBA00022553"/>
    </source>
</evidence>
<dbReference type="InterPro" id="IPR011110">
    <property type="entry name" value="Reg_prop"/>
</dbReference>
<dbReference type="EMBL" id="QQWG01000032">
    <property type="protein sequence ID" value="RRG19000.1"/>
    <property type="molecule type" value="Genomic_DNA"/>
</dbReference>
<evidence type="ECO:0000256" key="2">
    <source>
        <dbReference type="SAM" id="SignalP"/>
    </source>
</evidence>
<feature type="domain" description="BACON" evidence="3">
    <location>
        <begin position="641"/>
        <end position="698"/>
    </location>
</feature>
<dbReference type="Gene3D" id="2.130.10.10">
    <property type="entry name" value="YVTN repeat-like/Quinoprotein amine dehydrogenase"/>
    <property type="match status" value="5"/>
</dbReference>
<reference evidence="5 6" key="1">
    <citation type="submission" date="2018-07" db="EMBL/GenBank/DDBJ databases">
        <title>Draft genome sequence of Ancylomarina sp. M1P.</title>
        <authorList>
            <person name="Yadav S."/>
            <person name="Villanueva L."/>
            <person name="Damste J.S.S."/>
        </authorList>
    </citation>
    <scope>NUCLEOTIDE SEQUENCE [LARGE SCALE GENOMIC DNA]</scope>
    <source>
        <strain evidence="5 6">M1P</strain>
    </source>
</reference>
<keyword evidence="2" id="KW-0732">Signal</keyword>
<feature type="chain" id="PRO_5019145568" evidence="2">
    <location>
        <begin position="24"/>
        <end position="871"/>
    </location>
</feature>
<feature type="signal peptide" evidence="2">
    <location>
        <begin position="1"/>
        <end position="23"/>
    </location>
</feature>
<keyword evidence="6" id="KW-1185">Reference proteome</keyword>
<evidence type="ECO:0000259" key="3">
    <source>
        <dbReference type="Pfam" id="PF13004"/>
    </source>
</evidence>
<dbReference type="InterPro" id="IPR026444">
    <property type="entry name" value="Secre_tail"/>
</dbReference>
<sequence>MNRIFYTLAFLVLFQLNSFPQFSSMSNYSNKGWVTSSCVEADTIWAGTTGGLVKWLKDGTLLQTYSSTDGLMHNSVTSLAIDKDGNKWMGSKHGGLTMFDGKNWTDYDEMYRTDHEVYTLVFDAYNKLWCGTWAGGVYCFDGENWINYRVSNSGLVNDYVHSIAIDADGSLWFGTQNGVSHFDGNTWVSYTASNSEFAVRASVFSIAIDKNNNKWFGFYGGIAKFDGTNWTNYLGDKYPDLDETGIMSLAVEDDALWLGTEHNRIIKFENNITTVISDGNSKLLPGRVQHINITENGEKYFSTGDLITEGGVSRYLDGNWKEYSTVSPFSHNYIMSLCEDNQKNIWVGDFGGGVSMYDGENWIKHTSLGRVNAIKTDKANNIWFATNSGLWKYNWNEWIQFTTEDGIPGSSVRDIAFDDDGNLWLACEYYGAGKFDGENWIKYTTSNSGICDDDLNIVTVDADNNVCFGSNNKGISVFDGETFTNYDQSNSTLTNTYIHAIEIDVLGNMWVADHGDGVSKFDGNKWVKFDTSNSDIYQNGLYSIECDKNGLMWFGHTAGGGVSVYNGENWRHYDNHNSDLINDYVYTIYCDSENNLLFGTCGGFSKGAFTWYEPELSLSVSSLTVSALASSTATFDITSNTDWTAASDKTWLKLSESSGSGNVTQVLTVSENSAFDIREATITVSGTDVEARTIHVIQTEASYLTLSSTSLTVSAPVNSTNTFDVNSNIYWTVVSDKTWLTVSDDSGSGDATLVLTAAENSTYNIREATITVSGTGVEAQTVHVTQSDIVTGIADFENENFTIYPNPVSDILYLNAITDNVIVTIADLSGRILLNKKIINNKIDIRNLQKGVYMIRVNNNNRIMTRKFMKK</sequence>
<dbReference type="Pfam" id="PF07494">
    <property type="entry name" value="Reg_prop"/>
    <property type="match status" value="4"/>
</dbReference>
<dbReference type="RefSeq" id="WP_125032161.1">
    <property type="nucleotide sequence ID" value="NZ_JAPXVP010000030.1"/>
</dbReference>
<dbReference type="PANTHER" id="PTHR43547:SF2">
    <property type="entry name" value="HYBRID SIGNAL TRANSDUCTION HISTIDINE KINASE C"/>
    <property type="match status" value="1"/>
</dbReference>
<evidence type="ECO:0000313" key="6">
    <source>
        <dbReference type="Proteomes" id="UP000285794"/>
    </source>
</evidence>
<keyword evidence="1" id="KW-0597">Phosphoprotein</keyword>
<dbReference type="PANTHER" id="PTHR43547">
    <property type="entry name" value="TWO-COMPONENT HISTIDINE KINASE"/>
    <property type="match status" value="1"/>
</dbReference>
<organism evidence="5 6">
    <name type="scientific">Ancylomarina euxinus</name>
    <dbReference type="NCBI Taxonomy" id="2283627"/>
    <lineage>
        <taxon>Bacteria</taxon>
        <taxon>Pseudomonadati</taxon>
        <taxon>Bacteroidota</taxon>
        <taxon>Bacteroidia</taxon>
        <taxon>Marinilabiliales</taxon>
        <taxon>Marinifilaceae</taxon>
        <taxon>Ancylomarina</taxon>
    </lineage>
</organism>
<dbReference type="OrthoDB" id="1090267at2"/>
<name>A0A425XWI3_9BACT</name>
<feature type="domain" description="Secretion system C-terminal sorting" evidence="4">
    <location>
        <begin position="803"/>
        <end position="868"/>
    </location>
</feature>